<evidence type="ECO:0000256" key="13">
    <source>
        <dbReference type="ARBA" id="ARBA00023012"/>
    </source>
</evidence>
<evidence type="ECO:0000256" key="2">
    <source>
        <dbReference type="ARBA" id="ARBA00004429"/>
    </source>
</evidence>
<evidence type="ECO:0000256" key="5">
    <source>
        <dbReference type="ARBA" id="ARBA00022519"/>
    </source>
</evidence>
<keyword evidence="12 15" id="KW-1133">Transmembrane helix</keyword>
<dbReference type="InterPro" id="IPR005467">
    <property type="entry name" value="His_kinase_dom"/>
</dbReference>
<dbReference type="GO" id="GO:0005886">
    <property type="term" value="C:plasma membrane"/>
    <property type="evidence" value="ECO:0007669"/>
    <property type="project" value="UniProtKB-SubCell"/>
</dbReference>
<gene>
    <name evidence="18" type="ORF">FHR23_002437</name>
</gene>
<evidence type="ECO:0000256" key="8">
    <source>
        <dbReference type="ARBA" id="ARBA00022692"/>
    </source>
</evidence>
<keyword evidence="5" id="KW-0997">Cell inner membrane</keyword>
<dbReference type="AlphaFoldDB" id="A0A840Z1A1"/>
<dbReference type="EMBL" id="JACIJI010000004">
    <property type="protein sequence ID" value="MBB5719496.1"/>
    <property type="molecule type" value="Genomic_DNA"/>
</dbReference>
<keyword evidence="9" id="KW-0547">Nucleotide-binding</keyword>
<dbReference type="CDD" id="cd06225">
    <property type="entry name" value="HAMP"/>
    <property type="match status" value="1"/>
</dbReference>
<evidence type="ECO:0000256" key="10">
    <source>
        <dbReference type="ARBA" id="ARBA00022777"/>
    </source>
</evidence>
<evidence type="ECO:0000313" key="18">
    <source>
        <dbReference type="EMBL" id="MBB5719496.1"/>
    </source>
</evidence>
<dbReference type="SMART" id="SM00387">
    <property type="entry name" value="HATPase_c"/>
    <property type="match status" value="1"/>
</dbReference>
<reference evidence="18 19" key="1">
    <citation type="submission" date="2020-08" db="EMBL/GenBank/DDBJ databases">
        <title>Genomic Encyclopedia of Type Strains, Phase IV (KMG-IV): sequencing the most valuable type-strain genomes for metagenomic binning, comparative biology and taxonomic classification.</title>
        <authorList>
            <person name="Goeker M."/>
        </authorList>
    </citation>
    <scope>NUCLEOTIDE SEQUENCE [LARGE SCALE GENOMIC DNA]</scope>
    <source>
        <strain evidence="18 19">DSM 27203</strain>
    </source>
</reference>
<keyword evidence="4" id="KW-1003">Cell membrane</keyword>
<dbReference type="EC" id="2.7.13.3" evidence="3"/>
<keyword evidence="11" id="KW-0067">ATP-binding</keyword>
<keyword evidence="7" id="KW-0808">Transferase</keyword>
<evidence type="ECO:0000313" key="19">
    <source>
        <dbReference type="Proteomes" id="UP000554342"/>
    </source>
</evidence>
<evidence type="ECO:0000256" key="11">
    <source>
        <dbReference type="ARBA" id="ARBA00022840"/>
    </source>
</evidence>
<evidence type="ECO:0000256" key="3">
    <source>
        <dbReference type="ARBA" id="ARBA00012438"/>
    </source>
</evidence>
<dbReference type="InterPro" id="IPR050980">
    <property type="entry name" value="2C_sensor_his_kinase"/>
</dbReference>
<protein>
    <recommendedName>
        <fullName evidence="3">histidine kinase</fullName>
        <ecNumber evidence="3">2.7.13.3</ecNumber>
    </recommendedName>
</protein>
<dbReference type="GO" id="GO:0000155">
    <property type="term" value="F:phosphorelay sensor kinase activity"/>
    <property type="evidence" value="ECO:0007669"/>
    <property type="project" value="InterPro"/>
</dbReference>
<evidence type="ECO:0000256" key="6">
    <source>
        <dbReference type="ARBA" id="ARBA00022553"/>
    </source>
</evidence>
<dbReference type="Proteomes" id="UP000554342">
    <property type="component" value="Unassembled WGS sequence"/>
</dbReference>
<dbReference type="PRINTS" id="PR00344">
    <property type="entry name" value="BCTRLSENSOR"/>
</dbReference>
<proteinExistence type="predicted"/>
<comment type="caution">
    <text evidence="18">The sequence shown here is derived from an EMBL/GenBank/DDBJ whole genome shotgun (WGS) entry which is preliminary data.</text>
</comment>
<accession>A0A840Z1A1</accession>
<keyword evidence="6" id="KW-0597">Phosphoprotein</keyword>
<keyword evidence="14 15" id="KW-0472">Membrane</keyword>
<dbReference type="GO" id="GO:0005524">
    <property type="term" value="F:ATP binding"/>
    <property type="evidence" value="ECO:0007669"/>
    <property type="project" value="UniProtKB-KW"/>
</dbReference>
<dbReference type="Gene3D" id="1.10.287.130">
    <property type="match status" value="1"/>
</dbReference>
<evidence type="ECO:0000256" key="12">
    <source>
        <dbReference type="ARBA" id="ARBA00022989"/>
    </source>
</evidence>
<name>A0A840Z1A1_9SPHN</name>
<dbReference type="InterPro" id="IPR036097">
    <property type="entry name" value="HisK_dim/P_sf"/>
</dbReference>
<dbReference type="PROSITE" id="PS50885">
    <property type="entry name" value="HAMP"/>
    <property type="match status" value="1"/>
</dbReference>
<dbReference type="SMART" id="SM00304">
    <property type="entry name" value="HAMP"/>
    <property type="match status" value="1"/>
</dbReference>
<dbReference type="SMART" id="SM00388">
    <property type="entry name" value="HisKA"/>
    <property type="match status" value="1"/>
</dbReference>
<dbReference type="SUPFAM" id="SSF55874">
    <property type="entry name" value="ATPase domain of HSP90 chaperone/DNA topoisomerase II/histidine kinase"/>
    <property type="match status" value="1"/>
</dbReference>
<sequence length="437" mass="47902">MKARRWPLFWRIFGLMLLTLLLVQAINFALVMLMPPPQLNISTLPEVAAALRGKGDDKALIVSDGEAAVRREETFRDKRLEGRLALMLGVPAEDVRIRSMHPHEGHPPDAFIEKHRRPPELAGIRTQPFLFGDFTVSARVDGTWRTVRPRYGFIAPWRRRALLWLVVAILVVAPFAWLLAHGLARPIRLFASAAERLGRDPKAPPLAMKGPPEISDAAAAFNEMQARLNRYVEDRTTLMAAIAHDLRTPLMRMGLRLEHAPPEVREACEDDIRDMEHMIAAVMAFVRDMARTSQRHRLDLRALAESVTDGFSDAGGAVMLQSGGPVVLDGDAPALKAMLSNLIGNALNYAGSATVSLGRENGSAVIEVRDTGPGMAPEDIERAFEPFFRAERSRNRDTGGIGLGLASARTVARAHGGDITLSNRSGGGLLARVTLPV</sequence>
<feature type="transmembrane region" description="Helical" evidence="15">
    <location>
        <begin position="12"/>
        <end position="34"/>
    </location>
</feature>
<comment type="subcellular location">
    <subcellularLocation>
        <location evidence="2">Cell inner membrane</location>
        <topology evidence="2">Multi-pass membrane protein</topology>
    </subcellularLocation>
</comment>
<dbReference type="PANTHER" id="PTHR44936">
    <property type="entry name" value="SENSOR PROTEIN CREC"/>
    <property type="match status" value="1"/>
</dbReference>
<dbReference type="PANTHER" id="PTHR44936:SF5">
    <property type="entry name" value="SENSOR HISTIDINE KINASE ENVZ"/>
    <property type="match status" value="1"/>
</dbReference>
<keyword evidence="10 18" id="KW-0418">Kinase</keyword>
<dbReference type="InterPro" id="IPR004358">
    <property type="entry name" value="Sig_transdc_His_kin-like_C"/>
</dbReference>
<keyword evidence="13" id="KW-0902">Two-component regulatory system</keyword>
<keyword evidence="19" id="KW-1185">Reference proteome</keyword>
<evidence type="ECO:0000256" key="14">
    <source>
        <dbReference type="ARBA" id="ARBA00023136"/>
    </source>
</evidence>
<dbReference type="SUPFAM" id="SSF47384">
    <property type="entry name" value="Homodimeric domain of signal transducing histidine kinase"/>
    <property type="match status" value="1"/>
</dbReference>
<dbReference type="Pfam" id="PF00672">
    <property type="entry name" value="HAMP"/>
    <property type="match status" value="1"/>
</dbReference>
<feature type="domain" description="Histidine kinase" evidence="16">
    <location>
        <begin position="241"/>
        <end position="437"/>
    </location>
</feature>
<evidence type="ECO:0000259" key="17">
    <source>
        <dbReference type="PROSITE" id="PS50885"/>
    </source>
</evidence>
<comment type="catalytic activity">
    <reaction evidence="1">
        <text>ATP + protein L-histidine = ADP + protein N-phospho-L-histidine.</text>
        <dbReference type="EC" id="2.7.13.3"/>
    </reaction>
</comment>
<dbReference type="InterPro" id="IPR003661">
    <property type="entry name" value="HisK_dim/P_dom"/>
</dbReference>
<dbReference type="InterPro" id="IPR036890">
    <property type="entry name" value="HATPase_C_sf"/>
</dbReference>
<dbReference type="RefSeq" id="WP_184004273.1">
    <property type="nucleotide sequence ID" value="NZ_BAABIF010000001.1"/>
</dbReference>
<feature type="transmembrane region" description="Helical" evidence="15">
    <location>
        <begin position="161"/>
        <end position="180"/>
    </location>
</feature>
<evidence type="ECO:0000256" key="9">
    <source>
        <dbReference type="ARBA" id="ARBA00022741"/>
    </source>
</evidence>
<evidence type="ECO:0000256" key="4">
    <source>
        <dbReference type="ARBA" id="ARBA00022475"/>
    </source>
</evidence>
<dbReference type="InterPro" id="IPR003660">
    <property type="entry name" value="HAMP_dom"/>
</dbReference>
<dbReference type="PROSITE" id="PS50109">
    <property type="entry name" value="HIS_KIN"/>
    <property type="match status" value="1"/>
</dbReference>
<dbReference type="CDD" id="cd00075">
    <property type="entry name" value="HATPase"/>
    <property type="match status" value="1"/>
</dbReference>
<evidence type="ECO:0000259" key="16">
    <source>
        <dbReference type="PROSITE" id="PS50109"/>
    </source>
</evidence>
<feature type="domain" description="HAMP" evidence="17">
    <location>
        <begin position="181"/>
        <end position="233"/>
    </location>
</feature>
<dbReference type="InterPro" id="IPR003594">
    <property type="entry name" value="HATPase_dom"/>
</dbReference>
<evidence type="ECO:0000256" key="1">
    <source>
        <dbReference type="ARBA" id="ARBA00000085"/>
    </source>
</evidence>
<organism evidence="18 19">
    <name type="scientific">Stakelama sediminis</name>
    <dbReference type="NCBI Taxonomy" id="463200"/>
    <lineage>
        <taxon>Bacteria</taxon>
        <taxon>Pseudomonadati</taxon>
        <taxon>Pseudomonadota</taxon>
        <taxon>Alphaproteobacteria</taxon>
        <taxon>Sphingomonadales</taxon>
        <taxon>Sphingomonadaceae</taxon>
        <taxon>Stakelama</taxon>
    </lineage>
</organism>
<keyword evidence="8 15" id="KW-0812">Transmembrane</keyword>
<dbReference type="Pfam" id="PF02518">
    <property type="entry name" value="HATPase_c"/>
    <property type="match status" value="1"/>
</dbReference>
<evidence type="ECO:0000256" key="7">
    <source>
        <dbReference type="ARBA" id="ARBA00022679"/>
    </source>
</evidence>
<dbReference type="CDD" id="cd00082">
    <property type="entry name" value="HisKA"/>
    <property type="match status" value="1"/>
</dbReference>
<dbReference type="Gene3D" id="3.30.565.10">
    <property type="entry name" value="Histidine kinase-like ATPase, C-terminal domain"/>
    <property type="match status" value="1"/>
</dbReference>
<evidence type="ECO:0000256" key="15">
    <source>
        <dbReference type="SAM" id="Phobius"/>
    </source>
</evidence>